<evidence type="ECO:0000256" key="1">
    <source>
        <dbReference type="SAM" id="MobiDB-lite"/>
    </source>
</evidence>
<dbReference type="AlphaFoldDB" id="A0A8H5H0Y4"/>
<dbReference type="Proteomes" id="UP000565441">
    <property type="component" value="Unassembled WGS sequence"/>
</dbReference>
<keyword evidence="3" id="KW-1185">Reference proteome</keyword>
<sequence length="469" mass="54483">MLNRNGKREAEAGSFEPYLCILRESDKLIFQSVSAKRPNWRVQTRILLEDYGWPLHQFRDLSELVLVVLHAAQDDGCQAKHSYPGKAAPNPVAYKAVQLYLKLRANKACTDDAALALEFVDGAWYNYYEAILKLNPQLAEKDLIMSGDLGFLEKVRKMIRVTRPSLIVDDIQIHEPDYGTHKSQLRSSSATLPFASSEEANTPQDVVHDIIHDLEALFWDLGESVEQNYSLTSWRNIPTPTQDLRRINYYLFSSEDQTELAHYKSMLFQFTEYESHVVPRFYLYFEPLKAVMKQWWHILLTAYRYPIFEVAHDWIITALKDASQALKGQAPIITPEETREVEEFRKEDLSDLGFVTSLHNDDDGRPIWDTDMSPTPSNLNGTSSKGNYKRNQNPRKSRLQHHLRKDPGPPWSWTLHNGMPMNDRRRPRLRPFKHKKFKRELLQTIGYFLPCLSTAYQCIFHFATTFDPT</sequence>
<accession>A0A8H5H0Y4</accession>
<evidence type="ECO:0000313" key="2">
    <source>
        <dbReference type="EMBL" id="KAF5374627.1"/>
    </source>
</evidence>
<protein>
    <submittedName>
        <fullName evidence="2">Uncharacterized protein</fullName>
    </submittedName>
</protein>
<dbReference type="EMBL" id="JAACJP010000035">
    <property type="protein sequence ID" value="KAF5374627.1"/>
    <property type="molecule type" value="Genomic_DNA"/>
</dbReference>
<organism evidence="2 3">
    <name type="scientific">Tricholomella constricta</name>
    <dbReference type="NCBI Taxonomy" id="117010"/>
    <lineage>
        <taxon>Eukaryota</taxon>
        <taxon>Fungi</taxon>
        <taxon>Dikarya</taxon>
        <taxon>Basidiomycota</taxon>
        <taxon>Agaricomycotina</taxon>
        <taxon>Agaricomycetes</taxon>
        <taxon>Agaricomycetidae</taxon>
        <taxon>Agaricales</taxon>
        <taxon>Tricholomatineae</taxon>
        <taxon>Lyophyllaceae</taxon>
        <taxon>Tricholomella</taxon>
    </lineage>
</organism>
<feature type="region of interest" description="Disordered" evidence="1">
    <location>
        <begin position="365"/>
        <end position="426"/>
    </location>
</feature>
<proteinExistence type="predicted"/>
<evidence type="ECO:0000313" key="3">
    <source>
        <dbReference type="Proteomes" id="UP000565441"/>
    </source>
</evidence>
<feature type="compositionally biased region" description="Basic residues" evidence="1">
    <location>
        <begin position="392"/>
        <end position="404"/>
    </location>
</feature>
<name>A0A8H5H0Y4_9AGAR</name>
<reference evidence="2 3" key="1">
    <citation type="journal article" date="2020" name="ISME J.">
        <title>Uncovering the hidden diversity of litter-decomposition mechanisms in mushroom-forming fungi.</title>
        <authorList>
            <person name="Floudas D."/>
            <person name="Bentzer J."/>
            <person name="Ahren D."/>
            <person name="Johansson T."/>
            <person name="Persson P."/>
            <person name="Tunlid A."/>
        </authorList>
    </citation>
    <scope>NUCLEOTIDE SEQUENCE [LARGE SCALE GENOMIC DNA]</scope>
    <source>
        <strain evidence="2 3">CBS 661.87</strain>
    </source>
</reference>
<dbReference type="OrthoDB" id="312874at2759"/>
<gene>
    <name evidence="2" type="ORF">D9615_008979</name>
</gene>
<comment type="caution">
    <text evidence="2">The sequence shown here is derived from an EMBL/GenBank/DDBJ whole genome shotgun (WGS) entry which is preliminary data.</text>
</comment>
<feature type="compositionally biased region" description="Polar residues" evidence="1">
    <location>
        <begin position="372"/>
        <end position="391"/>
    </location>
</feature>